<dbReference type="RefSeq" id="YP_009190812.1">
    <property type="nucleotide sequence ID" value="NC_028686.1"/>
</dbReference>
<dbReference type="GeneID" id="26518646"/>
<proteinExistence type="predicted"/>
<dbReference type="Proteomes" id="UP000204179">
    <property type="component" value="Segment"/>
</dbReference>
<evidence type="ECO:0000313" key="2">
    <source>
        <dbReference type="Proteomes" id="UP000204179"/>
    </source>
</evidence>
<organism evidence="1 2">
    <name type="scientific">Klebsiella phage JD18</name>
    <dbReference type="NCBI Taxonomy" id="1698360"/>
    <lineage>
        <taxon>Viruses</taxon>
        <taxon>Duplodnaviria</taxon>
        <taxon>Heunggongvirae</taxon>
        <taxon>Uroviricota</taxon>
        <taxon>Caudoviricetes</taxon>
        <taxon>Pantevenvirales</taxon>
        <taxon>Straboviridae</taxon>
        <taxon>Tevenvirinae</taxon>
        <taxon>Jiaodavirus</taxon>
        <taxon>Jiaodavirus jd18</taxon>
    </lineage>
</organism>
<protein>
    <submittedName>
        <fullName evidence="1">Uncharacterized protein</fullName>
    </submittedName>
</protein>
<sequence>MGKLNIDIVAEPYINKSGFCTDLIFEDGSRFYDTDHGIDFDLVIKEGPGGGWPNIDLRGSKEAVRAWLEANDWEDIDQMMEDWKE</sequence>
<reference evidence="1 2" key="1">
    <citation type="submission" date="2015-07" db="EMBL/GenBank/DDBJ databases">
        <title>Isolation and characterization of JD18-a novel lytic bacteriophage for Klebsiella pneumoniae.</title>
        <authorList>
            <person name="Fan J."/>
            <person name="Zhang X."/>
            <person name="Guo X."/>
            <person name="He P."/>
            <person name="Zhang Y."/>
        </authorList>
    </citation>
    <scope>NUCLEOTIDE SEQUENCE [LARGE SCALE GENOMIC DNA]</scope>
</reference>
<dbReference type="EMBL" id="KT239446">
    <property type="protein sequence ID" value="AKY02102.1"/>
    <property type="molecule type" value="Genomic_DNA"/>
</dbReference>
<gene>
    <name evidence="1" type="ORF">JD18_231</name>
</gene>
<name>A0A0K1Y527_9CAUD</name>
<keyword evidence="2" id="KW-1185">Reference proteome</keyword>
<evidence type="ECO:0000313" key="1">
    <source>
        <dbReference type="EMBL" id="AKY02102.1"/>
    </source>
</evidence>
<accession>A0A0K1Y527</accession>
<dbReference type="KEGG" id="vg:26518646"/>